<evidence type="ECO:0000313" key="3">
    <source>
        <dbReference type="Proteomes" id="UP000285060"/>
    </source>
</evidence>
<dbReference type="PANTHER" id="PTHR10845:SF192">
    <property type="entry name" value="DOUBLE HIT, ISOFORM B"/>
    <property type="match status" value="1"/>
</dbReference>
<gene>
    <name evidence="2" type="ORF">DYB32_006333</name>
</gene>
<dbReference type="InterPro" id="IPR044926">
    <property type="entry name" value="RGS_subdomain_2"/>
</dbReference>
<dbReference type="AlphaFoldDB" id="A0A3R6ZN94"/>
<dbReference type="EMBL" id="QUSY01000663">
    <property type="protein sequence ID" value="RHY28005.1"/>
    <property type="molecule type" value="Genomic_DNA"/>
</dbReference>
<comment type="caution">
    <text evidence="2">The sequence shown here is derived from an EMBL/GenBank/DDBJ whole genome shotgun (WGS) entry which is preliminary data.</text>
</comment>
<dbReference type="Pfam" id="PF00615">
    <property type="entry name" value="RGS"/>
    <property type="match status" value="1"/>
</dbReference>
<feature type="domain" description="RGS" evidence="1">
    <location>
        <begin position="101"/>
        <end position="213"/>
    </location>
</feature>
<dbReference type="VEuPathDB" id="FungiDB:H310_10066"/>
<dbReference type="Gene3D" id="1.10.167.10">
    <property type="entry name" value="Regulator of G-protein Signalling 4, domain 2"/>
    <property type="match status" value="1"/>
</dbReference>
<proteinExistence type="predicted"/>
<dbReference type="SMART" id="SM00315">
    <property type="entry name" value="RGS"/>
    <property type="match status" value="1"/>
</dbReference>
<accession>A0A3R6ZN94</accession>
<dbReference type="PANTHER" id="PTHR10845">
    <property type="entry name" value="REGULATOR OF G PROTEIN SIGNALING"/>
    <property type="match status" value="1"/>
</dbReference>
<keyword evidence="3" id="KW-1185">Reference proteome</keyword>
<organism evidence="2 3">
    <name type="scientific">Aphanomyces invadans</name>
    <dbReference type="NCBI Taxonomy" id="157072"/>
    <lineage>
        <taxon>Eukaryota</taxon>
        <taxon>Sar</taxon>
        <taxon>Stramenopiles</taxon>
        <taxon>Oomycota</taxon>
        <taxon>Saprolegniomycetes</taxon>
        <taxon>Saprolegniales</taxon>
        <taxon>Verrucalvaceae</taxon>
        <taxon>Aphanomyces</taxon>
    </lineage>
</organism>
<sequence length="233" mass="26400">MYKEAMAFCRVTEVARRKELGAEHTLTKDAHDDAVRFACKWESLQMFLEDSVGQQLEDRRTNAAYYADAALGRCDDFVWKGCSDVDMVWCCRLPEQLTALLVSDLAGLALFSSFCEQRMHGTNLAFWLAVERFKTNCHDRANDPTFHPRAEAKDIFKAFLKTQQVKCTTVAIRNRIRASLRSDRADPADVFESAQTVVFNTLYSSVYLLFLDSPEGSRWHTDAHGATPPSIPS</sequence>
<dbReference type="InterPro" id="IPR016137">
    <property type="entry name" value="RGS"/>
</dbReference>
<evidence type="ECO:0000313" key="2">
    <source>
        <dbReference type="EMBL" id="RHY28005.1"/>
    </source>
</evidence>
<dbReference type="CDD" id="cd07440">
    <property type="entry name" value="RGS"/>
    <property type="match status" value="1"/>
</dbReference>
<protein>
    <recommendedName>
        <fullName evidence="1">RGS domain-containing protein</fullName>
    </recommendedName>
</protein>
<dbReference type="InterPro" id="IPR036305">
    <property type="entry name" value="RGS_sf"/>
</dbReference>
<dbReference type="PROSITE" id="PS50132">
    <property type="entry name" value="RGS"/>
    <property type="match status" value="1"/>
</dbReference>
<dbReference type="Proteomes" id="UP000285060">
    <property type="component" value="Unassembled WGS sequence"/>
</dbReference>
<dbReference type="SUPFAM" id="SSF48097">
    <property type="entry name" value="Regulator of G-protein signaling, RGS"/>
    <property type="match status" value="1"/>
</dbReference>
<evidence type="ECO:0000259" key="1">
    <source>
        <dbReference type="PROSITE" id="PS50132"/>
    </source>
</evidence>
<reference evidence="2 3" key="1">
    <citation type="submission" date="2018-08" db="EMBL/GenBank/DDBJ databases">
        <title>Aphanomyces genome sequencing and annotation.</title>
        <authorList>
            <person name="Minardi D."/>
            <person name="Oidtmann B."/>
            <person name="Van Der Giezen M."/>
            <person name="Studholme D.J."/>
        </authorList>
    </citation>
    <scope>NUCLEOTIDE SEQUENCE [LARGE SCALE GENOMIC DNA]</scope>
    <source>
        <strain evidence="2 3">NJM0002</strain>
    </source>
</reference>
<name>A0A3R6ZN94_9STRA</name>